<organism evidence="1 2">
    <name type="scientific">Vaccinium darrowii</name>
    <dbReference type="NCBI Taxonomy" id="229202"/>
    <lineage>
        <taxon>Eukaryota</taxon>
        <taxon>Viridiplantae</taxon>
        <taxon>Streptophyta</taxon>
        <taxon>Embryophyta</taxon>
        <taxon>Tracheophyta</taxon>
        <taxon>Spermatophyta</taxon>
        <taxon>Magnoliopsida</taxon>
        <taxon>eudicotyledons</taxon>
        <taxon>Gunneridae</taxon>
        <taxon>Pentapetalae</taxon>
        <taxon>asterids</taxon>
        <taxon>Ericales</taxon>
        <taxon>Ericaceae</taxon>
        <taxon>Vaccinioideae</taxon>
        <taxon>Vaccinieae</taxon>
        <taxon>Vaccinium</taxon>
    </lineage>
</organism>
<evidence type="ECO:0000313" key="2">
    <source>
        <dbReference type="Proteomes" id="UP000828048"/>
    </source>
</evidence>
<protein>
    <submittedName>
        <fullName evidence="1">Uncharacterized protein</fullName>
    </submittedName>
</protein>
<reference evidence="1 2" key="1">
    <citation type="journal article" date="2021" name="Hortic Res">
        <title>High-quality reference genome and annotation aids understanding of berry development for evergreen blueberry (Vaccinium darrowii).</title>
        <authorList>
            <person name="Yu J."/>
            <person name="Hulse-Kemp A.M."/>
            <person name="Babiker E."/>
            <person name="Staton M."/>
        </authorList>
    </citation>
    <scope>NUCLEOTIDE SEQUENCE [LARGE SCALE GENOMIC DNA]</scope>
    <source>
        <strain evidence="2">cv. NJ 8807/NJ 8810</strain>
        <tissue evidence="1">Young leaf</tissue>
    </source>
</reference>
<gene>
    <name evidence="1" type="ORF">Vadar_002884</name>
</gene>
<keyword evidence="2" id="KW-1185">Reference proteome</keyword>
<dbReference type="EMBL" id="CM037156">
    <property type="protein sequence ID" value="KAH7836557.1"/>
    <property type="molecule type" value="Genomic_DNA"/>
</dbReference>
<name>A0ACB7X733_9ERIC</name>
<comment type="caution">
    <text evidence="1">The sequence shown here is derived from an EMBL/GenBank/DDBJ whole genome shotgun (WGS) entry which is preliminary data.</text>
</comment>
<accession>A0ACB7X733</accession>
<proteinExistence type="predicted"/>
<sequence length="330" mass="36577">MVHPIHEANENSPYGDLTREEFYKMHQIIHQESFILNKQDKKIFTQSRRPAAGSTAASRLRGLVAMVHGYNSESSWLFELTAVAIAKAGFLVCALDLQGHGYSDGLPGHVPSIRTLVEDCIRVFDSARAGHPKLPAFLFGESLGGAIAILVCLKQRREWSGLIVSGAMCGVSTKVKPVWPLEELLPVAAFIAPKWKIVITKPPASKSYKEEWKRKLAGKSPNRPKCGKPTMATALEFLRACEHIKKNCHGLETPLLMVHGGGDRVCDPNSAKLVYESAASKDKAMRIFPDMWHQFIGEPNESVEMVFGTILSWIEDRAEKGRSGNWNVEC</sequence>
<evidence type="ECO:0000313" key="1">
    <source>
        <dbReference type="EMBL" id="KAH7836557.1"/>
    </source>
</evidence>
<dbReference type="Proteomes" id="UP000828048">
    <property type="component" value="Chromosome 6"/>
</dbReference>